<keyword evidence="3 5" id="KW-0274">FAD</keyword>
<feature type="transmembrane region" description="Helical" evidence="6">
    <location>
        <begin position="6"/>
        <end position="23"/>
    </location>
</feature>
<evidence type="ECO:0000256" key="4">
    <source>
        <dbReference type="ARBA" id="ARBA00023002"/>
    </source>
</evidence>
<feature type="binding site" evidence="5">
    <location>
        <position position="106"/>
    </location>
    <ligand>
        <name>FAD</name>
        <dbReference type="ChEBI" id="CHEBI:57692"/>
    </ligand>
</feature>
<dbReference type="Gene3D" id="2.40.30.10">
    <property type="entry name" value="Translation factors"/>
    <property type="match status" value="1"/>
</dbReference>
<dbReference type="GO" id="GO:0071949">
    <property type="term" value="F:FAD binding"/>
    <property type="evidence" value="ECO:0007669"/>
    <property type="project" value="TreeGrafter"/>
</dbReference>
<reference evidence="8" key="1">
    <citation type="submission" date="2021-01" db="EMBL/GenBank/DDBJ databases">
        <authorList>
            <person name="Corre E."/>
            <person name="Pelletier E."/>
            <person name="Niang G."/>
            <person name="Scheremetjew M."/>
            <person name="Finn R."/>
            <person name="Kale V."/>
            <person name="Holt S."/>
            <person name="Cochrane G."/>
            <person name="Meng A."/>
            <person name="Brown T."/>
            <person name="Cohen L."/>
        </authorList>
    </citation>
    <scope>NUCLEOTIDE SEQUENCE</scope>
</reference>
<comment type="cofactor">
    <cofactor evidence="1 5">
        <name>FAD</name>
        <dbReference type="ChEBI" id="CHEBI:57692"/>
    </cofactor>
</comment>
<keyword evidence="2 5" id="KW-0285">Flavoprotein</keyword>
<dbReference type="PANTHER" id="PTHR19370">
    <property type="entry name" value="NADH-CYTOCHROME B5 REDUCTASE"/>
    <property type="match status" value="1"/>
</dbReference>
<dbReference type="Pfam" id="PF00970">
    <property type="entry name" value="FAD_binding_6"/>
    <property type="match status" value="2"/>
</dbReference>
<evidence type="ECO:0000256" key="2">
    <source>
        <dbReference type="ARBA" id="ARBA00022630"/>
    </source>
</evidence>
<dbReference type="SUPFAM" id="SSF52343">
    <property type="entry name" value="Ferredoxin reductase-like, C-terminal NADP-linked domain"/>
    <property type="match status" value="1"/>
</dbReference>
<gene>
    <name evidence="8" type="ORF">NSCI0253_LOCUS4530</name>
</gene>
<keyword evidence="6" id="KW-1133">Transmembrane helix</keyword>
<dbReference type="SUPFAM" id="SSF63380">
    <property type="entry name" value="Riboflavin synthase domain-like"/>
    <property type="match status" value="1"/>
</dbReference>
<name>A0A7S1EXR3_NOCSC</name>
<evidence type="ECO:0000256" key="5">
    <source>
        <dbReference type="PIRSR" id="PIRSR601834-1"/>
    </source>
</evidence>
<evidence type="ECO:0000256" key="6">
    <source>
        <dbReference type="SAM" id="Phobius"/>
    </source>
</evidence>
<dbReference type="InterPro" id="IPR001433">
    <property type="entry name" value="OxRdtase_FAD/NAD-bd"/>
</dbReference>
<dbReference type="PRINTS" id="PR00406">
    <property type="entry name" value="CYTB5RDTASE"/>
</dbReference>
<proteinExistence type="predicted"/>
<keyword evidence="6" id="KW-0812">Transmembrane</keyword>
<dbReference type="GO" id="GO:0016491">
    <property type="term" value="F:oxidoreductase activity"/>
    <property type="evidence" value="ECO:0007669"/>
    <property type="project" value="UniProtKB-KW"/>
</dbReference>
<feature type="binding site" evidence="5">
    <location>
        <position position="104"/>
    </location>
    <ligand>
        <name>FAD</name>
        <dbReference type="ChEBI" id="CHEBI:57692"/>
    </ligand>
</feature>
<keyword evidence="6" id="KW-0472">Membrane</keyword>
<accession>A0A7S1EXR3</accession>
<evidence type="ECO:0000259" key="7">
    <source>
        <dbReference type="PROSITE" id="PS51384"/>
    </source>
</evidence>
<dbReference type="InterPro" id="IPR017938">
    <property type="entry name" value="Riboflavin_synthase-like_b-brl"/>
</dbReference>
<dbReference type="CDD" id="cd06183">
    <property type="entry name" value="cyt_b5_reduct_like"/>
    <property type="match status" value="1"/>
</dbReference>
<sequence>MEEWLIYPVVGITAAAFAAYVLLRPRKTVIFLDKTRKLAQIVDIHEVSHDTKRFRLSLGGKRTVLGLPVGKHLMIYFPNAKKCTLGCTWNGRPDPDGGREEIERKYTPITGDEALGYVDLMVKIYRPGTVNTPGGETVWEDGGKCSGYLDEKRVGDSIDLKGPFGFIEYLGCGKFKVPGGTRDVRHVAMIAGGSGITPMLQVLMASLRDKDECQFSMIYGNKTKDDILCKPMLDTLKGRLNLTYTLDYPPLGWTGKTGFITADMVKEALPSPEFNPLVLLCGPPGMMEAARRNLDSLGYDPSSVQVF</sequence>
<evidence type="ECO:0000313" key="8">
    <source>
        <dbReference type="EMBL" id="CAD8830184.1"/>
    </source>
</evidence>
<dbReference type="InterPro" id="IPR039261">
    <property type="entry name" value="FNR_nucleotide-bd"/>
</dbReference>
<evidence type="ECO:0000256" key="3">
    <source>
        <dbReference type="ARBA" id="ARBA00022827"/>
    </source>
</evidence>
<feature type="binding site" evidence="5">
    <location>
        <position position="197"/>
    </location>
    <ligand>
        <name>FAD</name>
        <dbReference type="ChEBI" id="CHEBI:57692"/>
    </ligand>
</feature>
<feature type="binding site" evidence="5">
    <location>
        <position position="144"/>
    </location>
    <ligand>
        <name>FAD</name>
        <dbReference type="ChEBI" id="CHEBI:57692"/>
    </ligand>
</feature>
<protein>
    <recommendedName>
        <fullName evidence="7">FAD-binding FR-type domain-containing protein</fullName>
    </recommendedName>
</protein>
<dbReference type="AlphaFoldDB" id="A0A7S1EXR3"/>
<feature type="domain" description="FAD-binding FR-type" evidence="7">
    <location>
        <begin position="34"/>
        <end position="170"/>
    </location>
</feature>
<dbReference type="PANTHER" id="PTHR19370:SF185">
    <property type="entry name" value="NADH-CYTOCHROME B5 REDUCTASE"/>
    <property type="match status" value="1"/>
</dbReference>
<dbReference type="Pfam" id="PF00175">
    <property type="entry name" value="NAD_binding_1"/>
    <property type="match status" value="1"/>
</dbReference>
<feature type="binding site" evidence="5">
    <location>
        <position position="123"/>
    </location>
    <ligand>
        <name>FAD</name>
        <dbReference type="ChEBI" id="CHEBI:57692"/>
    </ligand>
</feature>
<evidence type="ECO:0000256" key="1">
    <source>
        <dbReference type="ARBA" id="ARBA00001974"/>
    </source>
</evidence>
<dbReference type="EMBL" id="HBFQ01006404">
    <property type="protein sequence ID" value="CAD8830184.1"/>
    <property type="molecule type" value="Transcribed_RNA"/>
</dbReference>
<organism evidence="8">
    <name type="scientific">Noctiluca scintillans</name>
    <name type="common">Sea sparkle</name>
    <name type="synonym">Red tide dinoflagellate</name>
    <dbReference type="NCBI Taxonomy" id="2966"/>
    <lineage>
        <taxon>Eukaryota</taxon>
        <taxon>Sar</taxon>
        <taxon>Alveolata</taxon>
        <taxon>Dinophyceae</taxon>
        <taxon>Noctilucales</taxon>
        <taxon>Noctilucaceae</taxon>
        <taxon>Noctiluca</taxon>
    </lineage>
</organism>
<dbReference type="PROSITE" id="PS51384">
    <property type="entry name" value="FAD_FR"/>
    <property type="match status" value="1"/>
</dbReference>
<keyword evidence="4" id="KW-0560">Oxidoreductase</keyword>
<dbReference type="InterPro" id="IPR008333">
    <property type="entry name" value="Cbr1-like_FAD-bd_dom"/>
</dbReference>
<dbReference type="Gene3D" id="3.40.50.80">
    <property type="entry name" value="Nucleotide-binding domain of ferredoxin-NADP reductase (FNR) module"/>
    <property type="match status" value="1"/>
</dbReference>
<dbReference type="InterPro" id="IPR017927">
    <property type="entry name" value="FAD-bd_FR_type"/>
</dbReference>
<dbReference type="InterPro" id="IPR001834">
    <property type="entry name" value="CBR-like"/>
</dbReference>
<feature type="binding site" evidence="5">
    <location>
        <position position="146"/>
    </location>
    <ligand>
        <name>FAD</name>
        <dbReference type="ChEBI" id="CHEBI:57692"/>
    </ligand>
</feature>